<feature type="domain" description="Xylose isomerase-like TIM barrel" evidence="1">
    <location>
        <begin position="24"/>
        <end position="229"/>
    </location>
</feature>
<dbReference type="Pfam" id="PF01261">
    <property type="entry name" value="AP_endonuc_2"/>
    <property type="match status" value="1"/>
</dbReference>
<keyword evidence="3" id="KW-1185">Reference proteome</keyword>
<evidence type="ECO:0000259" key="1">
    <source>
        <dbReference type="Pfam" id="PF01261"/>
    </source>
</evidence>
<reference evidence="2 3" key="1">
    <citation type="submission" date="2017-05" db="EMBL/GenBank/DDBJ databases">
        <title>Vagococcus spp. assemblies.</title>
        <authorList>
            <person name="Gulvik C.A."/>
        </authorList>
    </citation>
    <scope>NUCLEOTIDE SEQUENCE [LARGE SCALE GENOMIC DNA]</scope>
    <source>
        <strain evidence="2 3">NCFB 2777</strain>
    </source>
</reference>
<dbReference type="EMBL" id="NGJU01000004">
    <property type="protein sequence ID" value="RST97049.1"/>
    <property type="molecule type" value="Genomic_DNA"/>
</dbReference>
<dbReference type="SUPFAM" id="SSF51658">
    <property type="entry name" value="Xylose isomerase-like"/>
    <property type="match status" value="1"/>
</dbReference>
<dbReference type="InterPro" id="IPR013022">
    <property type="entry name" value="Xyl_isomerase-like_TIM-brl"/>
</dbReference>
<dbReference type="OrthoDB" id="9798407at2"/>
<dbReference type="PANTHER" id="PTHR12110:SF41">
    <property type="entry name" value="INOSOSE DEHYDRATASE"/>
    <property type="match status" value="1"/>
</dbReference>
<evidence type="ECO:0000313" key="3">
    <source>
        <dbReference type="Proteomes" id="UP000287239"/>
    </source>
</evidence>
<name>A0A429ZTT1_9ENTE</name>
<dbReference type="InterPro" id="IPR036237">
    <property type="entry name" value="Xyl_isomerase-like_sf"/>
</dbReference>
<proteinExistence type="predicted"/>
<dbReference type="AlphaFoldDB" id="A0A429ZTT1"/>
<protein>
    <recommendedName>
        <fullName evidence="1">Xylose isomerase-like TIM barrel domain-containing protein</fullName>
    </recommendedName>
</protein>
<dbReference type="InterPro" id="IPR050312">
    <property type="entry name" value="IolE/XylAMocC-like"/>
</dbReference>
<dbReference type="Proteomes" id="UP000287239">
    <property type="component" value="Unassembled WGS sequence"/>
</dbReference>
<organism evidence="2 3">
    <name type="scientific">Vagococcus salmoninarum</name>
    <dbReference type="NCBI Taxonomy" id="2739"/>
    <lineage>
        <taxon>Bacteria</taxon>
        <taxon>Bacillati</taxon>
        <taxon>Bacillota</taxon>
        <taxon>Bacilli</taxon>
        <taxon>Lactobacillales</taxon>
        <taxon>Enterococcaceae</taxon>
        <taxon>Vagococcus</taxon>
    </lineage>
</organism>
<dbReference type="GeneID" id="98567469"/>
<dbReference type="PANTHER" id="PTHR12110">
    <property type="entry name" value="HYDROXYPYRUVATE ISOMERASE"/>
    <property type="match status" value="1"/>
</dbReference>
<dbReference type="RefSeq" id="WP_126778648.1">
    <property type="nucleotide sequence ID" value="NZ_CAUQJP010000001.1"/>
</dbReference>
<comment type="caution">
    <text evidence="2">The sequence shown here is derived from an EMBL/GenBank/DDBJ whole genome shotgun (WGS) entry which is preliminary data.</text>
</comment>
<gene>
    <name evidence="2" type="ORF">CBF35_03740</name>
</gene>
<dbReference type="Gene3D" id="3.20.20.150">
    <property type="entry name" value="Divalent-metal-dependent TIM barrel enzymes"/>
    <property type="match status" value="1"/>
</dbReference>
<sequence>MKPNISLQLWSLQEECQKDLLKTLEKVKAIGYEGVEFYDYFDYSAETLKAKLVELDLVVSSSHVSFQKLTETFDETLAFEQALGNQRIVVPYLQGESLADWQGYFETLKVLAPKIKAAGLQLLYHNHSHELTTFPEVDLLAQLIATVPEVRLEVDTYWLAEAGVPELPWLQKHQEQIELLHIKDLLMTETGSQSTEIGQGQLPIRSYLSFAKARKMPWIVVEQEAFQEHQPLISAEINLKAIKELLEEVYKDD</sequence>
<evidence type="ECO:0000313" key="2">
    <source>
        <dbReference type="EMBL" id="RST97049.1"/>
    </source>
</evidence>
<accession>A0A429ZTT1</accession>